<proteinExistence type="predicted"/>
<comment type="caution">
    <text evidence="1">The sequence shown here is derived from an EMBL/GenBank/DDBJ whole genome shotgun (WGS) entry which is preliminary data.</text>
</comment>
<reference evidence="1" key="1">
    <citation type="journal article" date="2023" name="Mol. Biol. Evol.">
        <title>Third-Generation Sequencing Reveals the Adaptive Role of the Epigenome in Three Deep-Sea Polychaetes.</title>
        <authorList>
            <person name="Perez M."/>
            <person name="Aroh O."/>
            <person name="Sun Y."/>
            <person name="Lan Y."/>
            <person name="Juniper S.K."/>
            <person name="Young C.R."/>
            <person name="Angers B."/>
            <person name="Qian P.Y."/>
        </authorList>
    </citation>
    <scope>NUCLEOTIDE SEQUENCE</scope>
    <source>
        <strain evidence="1">P08H-3</strain>
    </source>
</reference>
<organism evidence="1 2">
    <name type="scientific">Paralvinella palmiformis</name>
    <dbReference type="NCBI Taxonomy" id="53620"/>
    <lineage>
        <taxon>Eukaryota</taxon>
        <taxon>Metazoa</taxon>
        <taxon>Spiralia</taxon>
        <taxon>Lophotrochozoa</taxon>
        <taxon>Annelida</taxon>
        <taxon>Polychaeta</taxon>
        <taxon>Sedentaria</taxon>
        <taxon>Canalipalpata</taxon>
        <taxon>Terebellida</taxon>
        <taxon>Terebelliformia</taxon>
        <taxon>Alvinellidae</taxon>
        <taxon>Paralvinella</taxon>
    </lineage>
</organism>
<protein>
    <submittedName>
        <fullName evidence="1">Uncharacterized protein</fullName>
    </submittedName>
</protein>
<name>A0AAD9IZ45_9ANNE</name>
<evidence type="ECO:0000313" key="2">
    <source>
        <dbReference type="Proteomes" id="UP001208570"/>
    </source>
</evidence>
<evidence type="ECO:0000313" key="1">
    <source>
        <dbReference type="EMBL" id="KAK2143549.1"/>
    </source>
</evidence>
<keyword evidence="2" id="KW-1185">Reference proteome</keyword>
<dbReference type="AlphaFoldDB" id="A0AAD9IZ45"/>
<accession>A0AAD9IZ45</accession>
<dbReference type="EMBL" id="JAODUP010000832">
    <property type="protein sequence ID" value="KAK2143549.1"/>
    <property type="molecule type" value="Genomic_DNA"/>
</dbReference>
<dbReference type="Proteomes" id="UP001208570">
    <property type="component" value="Unassembled WGS sequence"/>
</dbReference>
<gene>
    <name evidence="1" type="ORF">LSH36_832g00016</name>
</gene>
<sequence length="91" mass="10313">MTKLINSVVKYPHISLETSVLHAQAYEAIKTKLERMDPDVEEQVNFTNSRSTGTKKSKPVKQELCPWCAEPAYHNDKTDCHAKGRQSYACS</sequence>